<evidence type="ECO:0000313" key="3">
    <source>
        <dbReference type="EMBL" id="MBC8570634.1"/>
    </source>
</evidence>
<keyword evidence="2" id="KW-0732">Signal</keyword>
<dbReference type="RefSeq" id="WP_262397731.1">
    <property type="nucleotide sequence ID" value="NZ_JACRTC010000004.1"/>
</dbReference>
<dbReference type="Proteomes" id="UP000660861">
    <property type="component" value="Unassembled WGS sequence"/>
</dbReference>
<dbReference type="EMBL" id="JACRTC010000004">
    <property type="protein sequence ID" value="MBC8570634.1"/>
    <property type="molecule type" value="Genomic_DNA"/>
</dbReference>
<evidence type="ECO:0008006" key="5">
    <source>
        <dbReference type="Google" id="ProtNLM"/>
    </source>
</evidence>
<protein>
    <recommendedName>
        <fullName evidence="5">Gram-positive cocci surface proteins LPxTG domain-containing protein</fullName>
    </recommendedName>
</protein>
<gene>
    <name evidence="3" type="ORF">H8709_07285</name>
</gene>
<keyword evidence="1" id="KW-0812">Transmembrane</keyword>
<accession>A0A926EDW7</accession>
<feature type="signal peptide" evidence="2">
    <location>
        <begin position="1"/>
        <end position="22"/>
    </location>
</feature>
<evidence type="ECO:0000313" key="4">
    <source>
        <dbReference type="Proteomes" id="UP000660861"/>
    </source>
</evidence>
<keyword evidence="4" id="KW-1185">Reference proteome</keyword>
<keyword evidence="1" id="KW-1133">Transmembrane helix</keyword>
<comment type="caution">
    <text evidence="3">The sequence shown here is derived from an EMBL/GenBank/DDBJ whole genome shotgun (WGS) entry which is preliminary data.</text>
</comment>
<feature type="transmembrane region" description="Helical" evidence="1">
    <location>
        <begin position="48"/>
        <end position="69"/>
    </location>
</feature>
<name>A0A926EDW7_9FIRM</name>
<keyword evidence="1" id="KW-0472">Membrane</keyword>
<organism evidence="3 4">
    <name type="scientific">Zongyangia hominis</name>
    <dbReference type="NCBI Taxonomy" id="2763677"/>
    <lineage>
        <taxon>Bacteria</taxon>
        <taxon>Bacillati</taxon>
        <taxon>Bacillota</taxon>
        <taxon>Clostridia</taxon>
        <taxon>Eubacteriales</taxon>
        <taxon>Oscillospiraceae</taxon>
        <taxon>Zongyangia</taxon>
    </lineage>
</organism>
<sequence length="74" mass="7494">MKKIVALLMVLVMLFTMASVNAFGLVAMAEPAETVEVKANPGTGDNSILPWAIGGGVIAVGAAVAALVLGKKKK</sequence>
<dbReference type="AlphaFoldDB" id="A0A926EDW7"/>
<feature type="chain" id="PRO_5038627078" description="Gram-positive cocci surface proteins LPxTG domain-containing protein" evidence="2">
    <location>
        <begin position="23"/>
        <end position="74"/>
    </location>
</feature>
<evidence type="ECO:0000256" key="1">
    <source>
        <dbReference type="SAM" id="Phobius"/>
    </source>
</evidence>
<reference evidence="3" key="1">
    <citation type="submission" date="2020-08" db="EMBL/GenBank/DDBJ databases">
        <title>Genome public.</title>
        <authorList>
            <person name="Liu C."/>
            <person name="Sun Q."/>
        </authorList>
    </citation>
    <scope>NUCLEOTIDE SEQUENCE</scope>
    <source>
        <strain evidence="3">NSJ-54</strain>
    </source>
</reference>
<evidence type="ECO:0000256" key="2">
    <source>
        <dbReference type="SAM" id="SignalP"/>
    </source>
</evidence>
<proteinExistence type="predicted"/>